<evidence type="ECO:0000313" key="2">
    <source>
        <dbReference type="Proteomes" id="UP001054889"/>
    </source>
</evidence>
<dbReference type="AlphaFoldDB" id="A0AAV5DYL5"/>
<proteinExistence type="predicted"/>
<dbReference type="EMBL" id="BQKI01000072">
    <property type="protein sequence ID" value="GJN15562.1"/>
    <property type="molecule type" value="Genomic_DNA"/>
</dbReference>
<name>A0AAV5DYL5_ELECO</name>
<gene>
    <name evidence="1" type="primary">gb02483</name>
    <name evidence="1" type="ORF">PR202_gb02483</name>
</gene>
<comment type="caution">
    <text evidence="1">The sequence shown here is derived from an EMBL/GenBank/DDBJ whole genome shotgun (WGS) entry which is preliminary data.</text>
</comment>
<reference evidence="1" key="2">
    <citation type="submission" date="2021-12" db="EMBL/GenBank/DDBJ databases">
        <title>Resequencing data analysis of finger millet.</title>
        <authorList>
            <person name="Hatakeyama M."/>
            <person name="Aluri S."/>
            <person name="Balachadran M.T."/>
            <person name="Sivarajan S.R."/>
            <person name="Poveda L."/>
            <person name="Shimizu-Inatsugi R."/>
            <person name="Schlapbach R."/>
            <person name="Sreeman S.M."/>
            <person name="Shimizu K.K."/>
        </authorList>
    </citation>
    <scope>NUCLEOTIDE SEQUENCE</scope>
</reference>
<dbReference type="Proteomes" id="UP001054889">
    <property type="component" value="Unassembled WGS sequence"/>
</dbReference>
<accession>A0AAV5DYL5</accession>
<protein>
    <submittedName>
        <fullName evidence="1">Uncharacterized protein</fullName>
    </submittedName>
</protein>
<reference evidence="1" key="1">
    <citation type="journal article" date="2018" name="DNA Res.">
        <title>Multiple hybrid de novo genome assembly of finger millet, an orphan allotetraploid crop.</title>
        <authorList>
            <person name="Hatakeyama M."/>
            <person name="Aluri S."/>
            <person name="Balachadran M.T."/>
            <person name="Sivarajan S.R."/>
            <person name="Patrignani A."/>
            <person name="Gruter S."/>
            <person name="Poveda L."/>
            <person name="Shimizu-Inatsugi R."/>
            <person name="Baeten J."/>
            <person name="Francoijs K.J."/>
            <person name="Nataraja K.N."/>
            <person name="Reddy Y.A.N."/>
            <person name="Phadnis S."/>
            <person name="Ravikumar R.L."/>
            <person name="Schlapbach R."/>
            <person name="Sreeman S.M."/>
            <person name="Shimizu K.K."/>
        </authorList>
    </citation>
    <scope>NUCLEOTIDE SEQUENCE</scope>
</reference>
<organism evidence="1 2">
    <name type="scientific">Eleusine coracana subsp. coracana</name>
    <dbReference type="NCBI Taxonomy" id="191504"/>
    <lineage>
        <taxon>Eukaryota</taxon>
        <taxon>Viridiplantae</taxon>
        <taxon>Streptophyta</taxon>
        <taxon>Embryophyta</taxon>
        <taxon>Tracheophyta</taxon>
        <taxon>Spermatophyta</taxon>
        <taxon>Magnoliopsida</taxon>
        <taxon>Liliopsida</taxon>
        <taxon>Poales</taxon>
        <taxon>Poaceae</taxon>
        <taxon>PACMAD clade</taxon>
        <taxon>Chloridoideae</taxon>
        <taxon>Cynodonteae</taxon>
        <taxon>Eleusininae</taxon>
        <taxon>Eleusine</taxon>
    </lineage>
</organism>
<sequence length="172" mass="19681">MGTIPPYELACLSENDSWVLFSKKAFRRVQEQDEFILIGKRIVSSHYGSMDALGYNICQKTKIHFQHQNLRWKEVCDEAPPLMLTSIDDFSLQSSGEVFSVVANIGSLKMDRLRRITGMGKAKAPAAVQKEKDESIVFFRELYKREKDTDVNLLEPMYSVEFDAIQGGHVER</sequence>
<keyword evidence="2" id="KW-1185">Reference proteome</keyword>
<evidence type="ECO:0000313" key="1">
    <source>
        <dbReference type="EMBL" id="GJN15562.1"/>
    </source>
</evidence>